<dbReference type="Gramene" id="RZC67517">
    <property type="protein sequence ID" value="RZC67517"/>
    <property type="gene ID" value="C5167_011212"/>
</dbReference>
<dbReference type="PANTHER" id="PTHR33133:SF5">
    <property type="entry name" value="OS08G0107100 PROTEIN"/>
    <property type="match status" value="1"/>
</dbReference>
<evidence type="ECO:0000313" key="2">
    <source>
        <dbReference type="EMBL" id="RZC67517.1"/>
    </source>
</evidence>
<feature type="transmembrane region" description="Helical" evidence="1">
    <location>
        <begin position="513"/>
        <end position="540"/>
    </location>
</feature>
<keyword evidence="3" id="KW-1185">Reference proteome</keyword>
<proteinExistence type="predicted"/>
<keyword evidence="1" id="KW-0472">Membrane</keyword>
<feature type="transmembrane region" description="Helical" evidence="1">
    <location>
        <begin position="561"/>
        <end position="586"/>
    </location>
</feature>
<evidence type="ECO:0000313" key="3">
    <source>
        <dbReference type="Proteomes" id="UP000316621"/>
    </source>
</evidence>
<feature type="transmembrane region" description="Helical" evidence="1">
    <location>
        <begin position="96"/>
        <end position="121"/>
    </location>
</feature>
<protein>
    <submittedName>
        <fullName evidence="2">Uncharacterized protein</fullName>
    </submittedName>
</protein>
<evidence type="ECO:0000256" key="1">
    <source>
        <dbReference type="SAM" id="Phobius"/>
    </source>
</evidence>
<dbReference type="Proteomes" id="UP000316621">
    <property type="component" value="Chromosome 6"/>
</dbReference>
<keyword evidence="1" id="KW-1133">Transmembrane helix</keyword>
<dbReference type="AlphaFoldDB" id="A0A4Y7K3L8"/>
<feature type="transmembrane region" description="Helical" evidence="1">
    <location>
        <begin position="142"/>
        <end position="170"/>
    </location>
</feature>
<gene>
    <name evidence="2" type="ORF">C5167_011212</name>
</gene>
<feature type="transmembrane region" description="Helical" evidence="1">
    <location>
        <begin position="606"/>
        <end position="638"/>
    </location>
</feature>
<accession>A0A4Y7K3L8</accession>
<dbReference type="OMA" id="SVIGYMM"/>
<dbReference type="EMBL" id="CM010720">
    <property type="protein sequence ID" value="RZC67517.1"/>
    <property type="molecule type" value="Genomic_DNA"/>
</dbReference>
<feature type="transmembrane region" description="Helical" evidence="1">
    <location>
        <begin position="182"/>
        <end position="215"/>
    </location>
</feature>
<feature type="transmembrane region" description="Helical" evidence="1">
    <location>
        <begin position="235"/>
        <end position="261"/>
    </location>
</feature>
<dbReference type="PANTHER" id="PTHR33133">
    <property type="entry name" value="OS08G0107100 PROTEIN-RELATED"/>
    <property type="match status" value="1"/>
</dbReference>
<feature type="transmembrane region" description="Helical" evidence="1">
    <location>
        <begin position="358"/>
        <end position="376"/>
    </location>
</feature>
<organism evidence="2 3">
    <name type="scientific">Papaver somniferum</name>
    <name type="common">Opium poppy</name>
    <dbReference type="NCBI Taxonomy" id="3469"/>
    <lineage>
        <taxon>Eukaryota</taxon>
        <taxon>Viridiplantae</taxon>
        <taxon>Streptophyta</taxon>
        <taxon>Embryophyta</taxon>
        <taxon>Tracheophyta</taxon>
        <taxon>Spermatophyta</taxon>
        <taxon>Magnoliopsida</taxon>
        <taxon>Ranunculales</taxon>
        <taxon>Papaveraceae</taxon>
        <taxon>Papaveroideae</taxon>
        <taxon>Papaver</taxon>
    </lineage>
</organism>
<name>A0A4Y7K3L8_PAPSO</name>
<feature type="transmembrane region" description="Helical" evidence="1">
    <location>
        <begin position="470"/>
        <end position="493"/>
    </location>
</feature>
<keyword evidence="1" id="KW-0812">Transmembrane</keyword>
<reference evidence="2 3" key="1">
    <citation type="journal article" date="2018" name="Science">
        <title>The opium poppy genome and morphinan production.</title>
        <authorList>
            <person name="Guo L."/>
            <person name="Winzer T."/>
            <person name="Yang X."/>
            <person name="Li Y."/>
            <person name="Ning Z."/>
            <person name="He Z."/>
            <person name="Teodor R."/>
            <person name="Lu Y."/>
            <person name="Bowser T.A."/>
            <person name="Graham I.A."/>
            <person name="Ye K."/>
        </authorList>
    </citation>
    <scope>NUCLEOTIDE SEQUENCE [LARGE SCALE GENOMIC DNA]</scope>
    <source>
        <strain evidence="3">cv. HN1</strain>
        <tissue evidence="2">Leaves</tissue>
    </source>
</reference>
<sequence>MDREQEQLQFLGVCGIYKESYKITIKWRKIFTQLILTLVLPLSILYLSQIQFSDILFNKINRNKHTLRDTQKGTPLYSTIHHKISSQWTTFWLLKAIYLLFLFIFSLLSTSAVVYTMASIYTSKEISFKKIMSVVPKVWMRLMITFFWSFFIVFVYTLLTVGLIVLLAFIIIEPDEGEGRAILFLVLAGIVSLTYLVGLVYIGAAWNLACVISVLEKIYGLKALKKSKNLIKGRIWVSSVIFVMLEVSFFGILGVFSGVVIHGSSVGIFGKMVLGLLCYLLMTILIHFYLVIQTMIYFVCKSHHHENIDRSGLAEHLEACYVRLDREKDVQEPEELQFLGFFGIYQESFKITVAWRKIFSRIILSLILPLSFIYLAQIQISEAILSKIDDSEEVQDTATRGTARFDKIHAHIISEWVAFGIFKAVYLLFLLIFSLLSTSAVVYTIACIYSAKDLTFKTVMSVVPKVWKRLMITFMWNFFILVVYNFLAIFLSYSVVVLTIGPEGENVKTTVTLLIIILIPYFVGLVYISVVWQLASVVSVMEESYGIKAMLKSRALIKGKIWVSSFIFIKLQILFIGILMAFKALVVHGNSFGDFYFFLTRVSFGIWGRICLGILFIVLLTLLIHFALVIQTVIYFVCKSYHHENIDKSGLAEHLEVYYLGDYVPLIRDKDVQLEQFHGWDAKQTVELVPQQQ</sequence>
<feature type="transmembrane region" description="Helical" evidence="1">
    <location>
        <begin position="424"/>
        <end position="449"/>
    </location>
</feature>
<feature type="transmembrane region" description="Helical" evidence="1">
    <location>
        <begin position="273"/>
        <end position="300"/>
    </location>
</feature>
<feature type="transmembrane region" description="Helical" evidence="1">
    <location>
        <begin position="30"/>
        <end position="48"/>
    </location>
</feature>